<dbReference type="EMBL" id="BGZK01001209">
    <property type="protein sequence ID" value="GBP74488.1"/>
    <property type="molecule type" value="Genomic_DNA"/>
</dbReference>
<comment type="caution">
    <text evidence="1">The sequence shown here is derived from an EMBL/GenBank/DDBJ whole genome shotgun (WGS) entry which is preliminary data.</text>
</comment>
<dbReference type="Proteomes" id="UP000299102">
    <property type="component" value="Unassembled WGS sequence"/>
</dbReference>
<protein>
    <submittedName>
        <fullName evidence="1">Uncharacterized protein</fullName>
    </submittedName>
</protein>
<dbReference type="AlphaFoldDB" id="A0A4C1YEN2"/>
<gene>
    <name evidence="1" type="ORF">EVAR_58989_1</name>
</gene>
<name>A0A4C1YEN2_EUMVA</name>
<sequence>MTKPAIHRKLDASQLSGYNLSAEYQSVPVAAVGVRARTWHGPITRAQSGGRDPILVLALVPIYCQGRVLRANTVENHVVANPAAGQRWAERPVNSHAFTEYRREVTAVAVSSSEQKSRWPIPSSIRFLIPIPELVTESELKLGGKAKPESGSGYIRIESGSGTEMRNGTEVEDECLDGIRIERKTGPRSTSIDTEDGGVHLTSTLMELQTLTV</sequence>
<accession>A0A4C1YEN2</accession>
<reference evidence="1 2" key="1">
    <citation type="journal article" date="2019" name="Commun. Biol.">
        <title>The bagworm genome reveals a unique fibroin gene that provides high tensile strength.</title>
        <authorList>
            <person name="Kono N."/>
            <person name="Nakamura H."/>
            <person name="Ohtoshi R."/>
            <person name="Tomita M."/>
            <person name="Numata K."/>
            <person name="Arakawa K."/>
        </authorList>
    </citation>
    <scope>NUCLEOTIDE SEQUENCE [LARGE SCALE GENOMIC DNA]</scope>
</reference>
<keyword evidence="2" id="KW-1185">Reference proteome</keyword>
<organism evidence="1 2">
    <name type="scientific">Eumeta variegata</name>
    <name type="common">Bagworm moth</name>
    <name type="synonym">Eumeta japonica</name>
    <dbReference type="NCBI Taxonomy" id="151549"/>
    <lineage>
        <taxon>Eukaryota</taxon>
        <taxon>Metazoa</taxon>
        <taxon>Ecdysozoa</taxon>
        <taxon>Arthropoda</taxon>
        <taxon>Hexapoda</taxon>
        <taxon>Insecta</taxon>
        <taxon>Pterygota</taxon>
        <taxon>Neoptera</taxon>
        <taxon>Endopterygota</taxon>
        <taxon>Lepidoptera</taxon>
        <taxon>Glossata</taxon>
        <taxon>Ditrysia</taxon>
        <taxon>Tineoidea</taxon>
        <taxon>Psychidae</taxon>
        <taxon>Oiketicinae</taxon>
        <taxon>Eumeta</taxon>
    </lineage>
</organism>
<evidence type="ECO:0000313" key="1">
    <source>
        <dbReference type="EMBL" id="GBP74488.1"/>
    </source>
</evidence>
<proteinExistence type="predicted"/>
<evidence type="ECO:0000313" key="2">
    <source>
        <dbReference type="Proteomes" id="UP000299102"/>
    </source>
</evidence>